<accession>A0A5B9M9F3</accession>
<feature type="compositionally biased region" description="Basic and acidic residues" evidence="1">
    <location>
        <begin position="53"/>
        <end position="62"/>
    </location>
</feature>
<evidence type="ECO:0000313" key="2">
    <source>
        <dbReference type="EMBL" id="QEF97881.1"/>
    </source>
</evidence>
<dbReference type="AlphaFoldDB" id="A0A5B9M9F3"/>
<keyword evidence="3" id="KW-1185">Reference proteome</keyword>
<gene>
    <name evidence="2" type="ORF">Mal15_19270</name>
</gene>
<protein>
    <submittedName>
        <fullName evidence="2">Uncharacterized protein</fullName>
    </submittedName>
</protein>
<dbReference type="EMBL" id="CP036264">
    <property type="protein sequence ID" value="QEF97881.1"/>
    <property type="molecule type" value="Genomic_DNA"/>
</dbReference>
<dbReference type="KEGG" id="smam:Mal15_19270"/>
<reference evidence="2 3" key="1">
    <citation type="submission" date="2019-02" db="EMBL/GenBank/DDBJ databases">
        <title>Planctomycetal bacteria perform biofilm scaping via a novel small molecule.</title>
        <authorList>
            <person name="Jeske O."/>
            <person name="Boedeker C."/>
            <person name="Wiegand S."/>
            <person name="Breitling P."/>
            <person name="Kallscheuer N."/>
            <person name="Jogler M."/>
            <person name="Rohde M."/>
            <person name="Petersen J."/>
            <person name="Medema M.H."/>
            <person name="Surup F."/>
            <person name="Jogler C."/>
        </authorList>
    </citation>
    <scope>NUCLEOTIDE SEQUENCE [LARGE SCALE GENOMIC DNA]</scope>
    <source>
        <strain evidence="2 3">Mal15</strain>
    </source>
</reference>
<feature type="region of interest" description="Disordered" evidence="1">
    <location>
        <begin position="1"/>
        <end position="69"/>
    </location>
</feature>
<name>A0A5B9M9F3_9BACT</name>
<proteinExistence type="predicted"/>
<organism evidence="2 3">
    <name type="scientific">Stieleria maiorica</name>
    <dbReference type="NCBI Taxonomy" id="2795974"/>
    <lineage>
        <taxon>Bacteria</taxon>
        <taxon>Pseudomonadati</taxon>
        <taxon>Planctomycetota</taxon>
        <taxon>Planctomycetia</taxon>
        <taxon>Pirellulales</taxon>
        <taxon>Pirellulaceae</taxon>
        <taxon>Stieleria</taxon>
    </lineage>
</organism>
<feature type="compositionally biased region" description="Basic residues" evidence="1">
    <location>
        <begin position="1"/>
        <end position="25"/>
    </location>
</feature>
<dbReference type="InterPro" id="IPR036086">
    <property type="entry name" value="ParB/Sulfiredoxin_sf"/>
</dbReference>
<dbReference type="SUPFAM" id="SSF110849">
    <property type="entry name" value="ParB/Sulfiredoxin"/>
    <property type="match status" value="1"/>
</dbReference>
<evidence type="ECO:0000256" key="1">
    <source>
        <dbReference type="SAM" id="MobiDB-lite"/>
    </source>
</evidence>
<sequence>MSVKKKTRSKKTPKRKAANGKRSKATPKSTPKKANFTKRKTPAKPLQQSSDEADQKPTEHAELGPLPTIEHAIERYDQVTGVTEECGIMPLNSESQIQQLCESIKSTGQTVPIDITSDGKLLNGRHRLIACCALGIRPEFRIVDPQSPLQHVLADTNQREYNAATRAWIALEIEKLLRSRIGEPNGKPDAQSNDDGEEDVEVLAEIYVGDGKSIELAPGETVREAAIRLARSSRSAVRRLTTVLNKDRALAIQAVHGEITLKDAERQTGEASHVQCKPKIAERKLATGAIEYSYESRSAIVFPKRRHNGELRKLIVLSEPAKSRTMRVKTAKFARLKVIEFLMSSG</sequence>
<dbReference type="RefSeq" id="WP_147867488.1">
    <property type="nucleotide sequence ID" value="NZ_CP036264.1"/>
</dbReference>
<dbReference type="Proteomes" id="UP000321353">
    <property type="component" value="Chromosome"/>
</dbReference>
<evidence type="ECO:0000313" key="3">
    <source>
        <dbReference type="Proteomes" id="UP000321353"/>
    </source>
</evidence>